<dbReference type="Proteomes" id="UP000637002">
    <property type="component" value="Unassembled WGS sequence"/>
</dbReference>
<gene>
    <name evidence="2" type="ORF">GCM10010994_04490</name>
</gene>
<organism evidence="2 3">
    <name type="scientific">Chelatococcus reniformis</name>
    <dbReference type="NCBI Taxonomy" id="1494448"/>
    <lineage>
        <taxon>Bacteria</taxon>
        <taxon>Pseudomonadati</taxon>
        <taxon>Pseudomonadota</taxon>
        <taxon>Alphaproteobacteria</taxon>
        <taxon>Hyphomicrobiales</taxon>
        <taxon>Chelatococcaceae</taxon>
        <taxon>Chelatococcus</taxon>
    </lineage>
</organism>
<protein>
    <submittedName>
        <fullName evidence="2">Uncharacterized protein</fullName>
    </submittedName>
</protein>
<keyword evidence="3" id="KW-1185">Reference proteome</keyword>
<accession>A0A916X717</accession>
<reference evidence="2" key="1">
    <citation type="journal article" date="2014" name="Int. J. Syst. Evol. Microbiol.">
        <title>Complete genome sequence of Corynebacterium casei LMG S-19264T (=DSM 44701T), isolated from a smear-ripened cheese.</title>
        <authorList>
            <consortium name="US DOE Joint Genome Institute (JGI-PGF)"/>
            <person name="Walter F."/>
            <person name="Albersmeier A."/>
            <person name="Kalinowski J."/>
            <person name="Ruckert C."/>
        </authorList>
    </citation>
    <scope>NUCLEOTIDE SEQUENCE</scope>
    <source>
        <strain evidence="2">CGMCC 1.12919</strain>
    </source>
</reference>
<evidence type="ECO:0000313" key="3">
    <source>
        <dbReference type="Proteomes" id="UP000637002"/>
    </source>
</evidence>
<evidence type="ECO:0000256" key="1">
    <source>
        <dbReference type="SAM" id="MobiDB-lite"/>
    </source>
</evidence>
<sequence length="139" mass="14628">MFRSGTAFPPATIEVRAADAPAADLIGTHKSEREETNNNEGFAPSHGRACRPLRRGRGAGVAKHASSRTHAGFTRGASSSRLNAGHGREETTAPPPSVGRPKQAMRASGQAPIFGLAAAIVRPVFRQCNTAPAKLKEHI</sequence>
<feature type="region of interest" description="Disordered" evidence="1">
    <location>
        <begin position="28"/>
        <end position="107"/>
    </location>
</feature>
<dbReference type="EMBL" id="BMGG01000001">
    <property type="protein sequence ID" value="GGC48394.1"/>
    <property type="molecule type" value="Genomic_DNA"/>
</dbReference>
<feature type="compositionally biased region" description="Basic residues" evidence="1">
    <location>
        <begin position="48"/>
        <end position="57"/>
    </location>
</feature>
<reference evidence="2" key="2">
    <citation type="submission" date="2020-09" db="EMBL/GenBank/DDBJ databases">
        <authorList>
            <person name="Sun Q."/>
            <person name="Zhou Y."/>
        </authorList>
    </citation>
    <scope>NUCLEOTIDE SEQUENCE</scope>
    <source>
        <strain evidence="2">CGMCC 1.12919</strain>
    </source>
</reference>
<name>A0A916X717_9HYPH</name>
<evidence type="ECO:0000313" key="2">
    <source>
        <dbReference type="EMBL" id="GGC48394.1"/>
    </source>
</evidence>
<comment type="caution">
    <text evidence="2">The sequence shown here is derived from an EMBL/GenBank/DDBJ whole genome shotgun (WGS) entry which is preliminary data.</text>
</comment>
<proteinExistence type="predicted"/>
<dbReference type="AlphaFoldDB" id="A0A916X717"/>